<dbReference type="EMBL" id="JAHBMH010000028">
    <property type="protein sequence ID" value="KAK1937969.1"/>
    <property type="molecule type" value="Genomic_DNA"/>
</dbReference>
<protein>
    <submittedName>
        <fullName evidence="2">Secreted antigen 1</fullName>
    </submittedName>
</protein>
<organism evidence="2 3">
    <name type="scientific">Babesia divergens</name>
    <dbReference type="NCBI Taxonomy" id="32595"/>
    <lineage>
        <taxon>Eukaryota</taxon>
        <taxon>Sar</taxon>
        <taxon>Alveolata</taxon>
        <taxon>Apicomplexa</taxon>
        <taxon>Aconoidasida</taxon>
        <taxon>Piroplasmida</taxon>
        <taxon>Babesiidae</taxon>
        <taxon>Babesia</taxon>
    </lineage>
</organism>
<dbReference type="AlphaFoldDB" id="A0AAD9GGE9"/>
<evidence type="ECO:0000256" key="1">
    <source>
        <dbReference type="SAM" id="MobiDB-lite"/>
    </source>
</evidence>
<comment type="caution">
    <text evidence="2">The sequence shown here is derived from an EMBL/GenBank/DDBJ whole genome shotgun (WGS) entry which is preliminary data.</text>
</comment>
<name>A0AAD9GGE9_BABDI</name>
<accession>A0AAD9GGE9</accession>
<sequence length="462" mass="50421">MSETCNFKEPGTLKEILEELDKLDGATSTRPKVYNHLKNSLQNFCGNKYLEAFYGSHGSGFAGSIQLLTKAGQKVCEEILQKASWTFEKYGTFDNDHGKHSNCAEKISEALKKCLPKAYAALYFLLFMGSQKLNGMQGGHWSNNNVNGSRSSGTDLHLWLTDVKGSGTGLVKRGFTHSDKHSFTNKKGSDVATAIKTIITHDSPAALQKVLCGLMFVCKWDDALTGHACLFLVKFCEKVNEDSGNAFREIFQRKYTDQGYDTFKRYCQQLKPNLDSLANGTTSKLSAVCQKNTGLFDNLWDPQHFDSYVSWLKDNLDHIIEALEKMSEESSAWNPSSLKEAYTAGPFKYGFVFTDGSWKDGNINEKLKSLIKSLTDQGSGSLIKLKECLKGPETHGSQIQESHFTSHSQTQTDGTSGNSGAAAAGASVGVLGIGGAGAGAAYGLNLFGFKNLVTGLISSFLK</sequence>
<proteinExistence type="predicted"/>
<feature type="region of interest" description="Disordered" evidence="1">
    <location>
        <begin position="395"/>
        <end position="419"/>
    </location>
</feature>
<reference evidence="2" key="1">
    <citation type="journal article" date="2014" name="Nucleic Acids Res.">
        <title>The evolutionary dynamics of variant antigen genes in Babesia reveal a history of genomic innovation underlying host-parasite interaction.</title>
        <authorList>
            <person name="Jackson A.P."/>
            <person name="Otto T.D."/>
            <person name="Darby A."/>
            <person name="Ramaprasad A."/>
            <person name="Xia D."/>
            <person name="Echaide I.E."/>
            <person name="Farber M."/>
            <person name="Gahlot S."/>
            <person name="Gamble J."/>
            <person name="Gupta D."/>
            <person name="Gupta Y."/>
            <person name="Jackson L."/>
            <person name="Malandrin L."/>
            <person name="Malas T.B."/>
            <person name="Moussa E."/>
            <person name="Nair M."/>
            <person name="Reid A.J."/>
            <person name="Sanders M."/>
            <person name="Sharma J."/>
            <person name="Tracey A."/>
            <person name="Quail M.A."/>
            <person name="Weir W."/>
            <person name="Wastling J.M."/>
            <person name="Hall N."/>
            <person name="Willadsen P."/>
            <person name="Lingelbach K."/>
            <person name="Shiels B."/>
            <person name="Tait A."/>
            <person name="Berriman M."/>
            <person name="Allred D.R."/>
            <person name="Pain A."/>
        </authorList>
    </citation>
    <scope>NUCLEOTIDE SEQUENCE</scope>
    <source>
        <strain evidence="2">1802A</strain>
    </source>
</reference>
<feature type="compositionally biased region" description="Polar residues" evidence="1">
    <location>
        <begin position="395"/>
        <end position="413"/>
    </location>
</feature>
<dbReference type="Proteomes" id="UP001195914">
    <property type="component" value="Unassembled WGS sequence"/>
</dbReference>
<evidence type="ECO:0000313" key="3">
    <source>
        <dbReference type="Proteomes" id="UP001195914"/>
    </source>
</evidence>
<gene>
    <name evidence="2" type="ORF">X943_003667</name>
</gene>
<reference evidence="2" key="2">
    <citation type="submission" date="2021-05" db="EMBL/GenBank/DDBJ databases">
        <authorList>
            <person name="Pain A."/>
        </authorList>
    </citation>
    <scope>NUCLEOTIDE SEQUENCE</scope>
    <source>
        <strain evidence="2">1802A</strain>
    </source>
</reference>
<evidence type="ECO:0000313" key="2">
    <source>
        <dbReference type="EMBL" id="KAK1937969.1"/>
    </source>
</evidence>
<keyword evidence="3" id="KW-1185">Reference proteome</keyword>